<organism evidence="1 2">
    <name type="scientific">Agromyces aurantiacus</name>
    <dbReference type="NCBI Taxonomy" id="165814"/>
    <lineage>
        <taxon>Bacteria</taxon>
        <taxon>Bacillati</taxon>
        <taxon>Actinomycetota</taxon>
        <taxon>Actinomycetes</taxon>
        <taxon>Micrococcales</taxon>
        <taxon>Microbacteriaceae</taxon>
        <taxon>Agromyces</taxon>
    </lineage>
</organism>
<keyword evidence="2" id="KW-1185">Reference proteome</keyword>
<proteinExistence type="predicted"/>
<dbReference type="EMBL" id="JBHSJC010000001">
    <property type="protein sequence ID" value="MFC4829478.1"/>
    <property type="molecule type" value="Genomic_DNA"/>
</dbReference>
<evidence type="ECO:0000313" key="2">
    <source>
        <dbReference type="Proteomes" id="UP001595960"/>
    </source>
</evidence>
<evidence type="ECO:0000313" key="1">
    <source>
        <dbReference type="EMBL" id="MFC4829478.1"/>
    </source>
</evidence>
<dbReference type="Proteomes" id="UP001595960">
    <property type="component" value="Unassembled WGS sequence"/>
</dbReference>
<dbReference type="SUPFAM" id="SSF53756">
    <property type="entry name" value="UDP-Glycosyltransferase/glycogen phosphorylase"/>
    <property type="match status" value="1"/>
</dbReference>
<reference evidence="2" key="1">
    <citation type="journal article" date="2019" name="Int. J. Syst. Evol. Microbiol.">
        <title>The Global Catalogue of Microorganisms (GCM) 10K type strain sequencing project: providing services to taxonomists for standard genome sequencing and annotation.</title>
        <authorList>
            <consortium name="The Broad Institute Genomics Platform"/>
            <consortium name="The Broad Institute Genome Sequencing Center for Infectious Disease"/>
            <person name="Wu L."/>
            <person name="Ma J."/>
        </authorList>
    </citation>
    <scope>NUCLEOTIDE SEQUENCE [LARGE SCALE GENOMIC DNA]</scope>
    <source>
        <strain evidence="2">CGMCC 1.12192</strain>
    </source>
</reference>
<dbReference type="Gene3D" id="3.40.50.2000">
    <property type="entry name" value="Glycogen Phosphorylase B"/>
    <property type="match status" value="1"/>
</dbReference>
<gene>
    <name evidence="1" type="ORF">ACFPER_11795</name>
</gene>
<name>A0ABV9R6X3_9MICO</name>
<accession>A0ABV9R6X3</accession>
<sequence length="403" mass="44947">MAIPNQSRAALVLSYSEIATDPRVRRQVDWLTGSGWEVDTVGLGDRPTSSVGRHYPLGAPSRWSTTRVGVLAAQLVLPHRIGFRRQLVDRIPAEAKERLRVGHYELVVFNETEFGPMVGDPTVFTPHARSAHLHLDLHEYHNPRLRRQTLGGRLTSGHYRWIRKHIGDPAFRTRSVVNEPIGRLYVEEFGIAPPTPVRNIPPFVRQEPSDVDPGEIRLLFHGLAAWQRGFTEILEAMRVLPERFTMTFMLMPNPAVIDRLQSLIDAHPARERITIVPPAPMREIAQHINPYDLEIIFYRPLGRNLEFALPNKFFEAVQGRLGLVVGESPLMAELVREFGNGVVVEGFESSDLAATLGRLAAGDVARMKAASHRAADVLNAEAEGRVFLAALSAGDAHAEVPSR</sequence>
<comment type="caution">
    <text evidence="1">The sequence shown here is derived from an EMBL/GenBank/DDBJ whole genome shotgun (WGS) entry which is preliminary data.</text>
</comment>
<dbReference type="RefSeq" id="WP_204393226.1">
    <property type="nucleotide sequence ID" value="NZ_JAFBBW010000001.1"/>
</dbReference>
<protein>
    <submittedName>
        <fullName evidence="1">Glycosyltransferase</fullName>
    </submittedName>
</protein>